<reference evidence="3" key="1">
    <citation type="submission" date="2014-09" db="EMBL/GenBank/DDBJ databases">
        <title>Whole genome shotgun sequence of Streptomyces sp. NBRC 110027.</title>
        <authorList>
            <person name="Komaki H."/>
            <person name="Ichikawa N."/>
            <person name="Katano-Makiyama Y."/>
            <person name="Hosoyama A."/>
            <person name="Hashimoto M."/>
            <person name="Uohara A."/>
            <person name="Kitahashi Y."/>
            <person name="Ohji S."/>
            <person name="Kimura A."/>
            <person name="Yamazoe A."/>
            <person name="Igarashi Y."/>
            <person name="Fujita N."/>
        </authorList>
    </citation>
    <scope>NUCLEOTIDE SEQUENCE [LARGE SCALE GENOMIC DNA]</scope>
    <source>
        <strain evidence="3">NBRC 110027</strain>
    </source>
</reference>
<proteinExistence type="predicted"/>
<reference evidence="2 3" key="2">
    <citation type="journal article" date="2015" name="Stand. Genomic Sci.">
        <title>Draft genome sequence of marine-derived Streptomyces sp. TP-A0598, a producer of anti-MRSA antibiotic lydicamycins.</title>
        <authorList>
            <person name="Komaki H."/>
            <person name="Ichikawa N."/>
            <person name="Hosoyama A."/>
            <person name="Fujita N."/>
            <person name="Igarashi Y."/>
        </authorList>
    </citation>
    <scope>NUCLEOTIDE SEQUENCE [LARGE SCALE GENOMIC DNA]</scope>
    <source>
        <strain evidence="2 3">NBRC 110027</strain>
    </source>
</reference>
<evidence type="ECO:0000313" key="2">
    <source>
        <dbReference type="EMBL" id="GAO07913.1"/>
    </source>
</evidence>
<dbReference type="RefSeq" id="WP_181018582.1">
    <property type="nucleotide sequence ID" value="NZ_BBNO01000003.1"/>
</dbReference>
<name>A0A0P4R555_9ACTN</name>
<sequence length="236" mass="23737">MMTHAKIGVALVGGYLLGRTKKAKMALGLGLFLAGKKLNLDPKQLGTLVANSPVLGPLNDQVRKELVDATKAAAGTALTQRMSGLADSLHERTLALDEGRDVSGETERTADDERAAADDEEQAPEDGTRGDAEDDGGAADDEEKGAPSRKAPAAASAKTATKPSAASAKKSGSAARSTARRSSSSASGTSKSSGKNAGGASRGRPANSPARKTASGARKKASGAARTAADRGGRNG</sequence>
<feature type="region of interest" description="Disordered" evidence="1">
    <location>
        <begin position="94"/>
        <end position="236"/>
    </location>
</feature>
<feature type="compositionally biased region" description="Acidic residues" evidence="1">
    <location>
        <begin position="132"/>
        <end position="143"/>
    </location>
</feature>
<feature type="compositionally biased region" description="Low complexity" evidence="1">
    <location>
        <begin position="148"/>
        <end position="195"/>
    </location>
</feature>
<protein>
    <recommendedName>
        <fullName evidence="4">DNA primase</fullName>
    </recommendedName>
</protein>
<dbReference type="Proteomes" id="UP000048965">
    <property type="component" value="Unassembled WGS sequence"/>
</dbReference>
<feature type="compositionally biased region" description="Low complexity" evidence="1">
    <location>
        <begin position="202"/>
        <end position="227"/>
    </location>
</feature>
<evidence type="ECO:0000256" key="1">
    <source>
        <dbReference type="SAM" id="MobiDB-lite"/>
    </source>
</evidence>
<gene>
    <name evidence="2" type="ORF">TPA0598_03_03740</name>
</gene>
<evidence type="ECO:0008006" key="4">
    <source>
        <dbReference type="Google" id="ProtNLM"/>
    </source>
</evidence>
<accession>A0A0P4R555</accession>
<comment type="caution">
    <text evidence="2">The sequence shown here is derived from an EMBL/GenBank/DDBJ whole genome shotgun (WGS) entry which is preliminary data.</text>
</comment>
<evidence type="ECO:0000313" key="3">
    <source>
        <dbReference type="Proteomes" id="UP000048965"/>
    </source>
</evidence>
<organism evidence="2 3">
    <name type="scientific">Streptomyces lydicamycinicus</name>
    <dbReference type="NCBI Taxonomy" id="1546107"/>
    <lineage>
        <taxon>Bacteria</taxon>
        <taxon>Bacillati</taxon>
        <taxon>Actinomycetota</taxon>
        <taxon>Actinomycetes</taxon>
        <taxon>Kitasatosporales</taxon>
        <taxon>Streptomycetaceae</taxon>
        <taxon>Streptomyces</taxon>
    </lineage>
</organism>
<dbReference type="AlphaFoldDB" id="A0A0P4R555"/>
<feature type="compositionally biased region" description="Basic and acidic residues" evidence="1">
    <location>
        <begin position="94"/>
        <end position="117"/>
    </location>
</feature>
<dbReference type="EMBL" id="BBNO01000003">
    <property type="protein sequence ID" value="GAO07913.1"/>
    <property type="molecule type" value="Genomic_DNA"/>
</dbReference>
<keyword evidence="3" id="KW-1185">Reference proteome</keyword>